<dbReference type="STRING" id="35608.A0A2U1PFG3"/>
<dbReference type="PANTHER" id="PTHR31973:SF189">
    <property type="entry name" value="TRANSPOSASE, MUDR, PLANT, MULE TRANSPOSASE DOMAIN PROTEIN-RELATED"/>
    <property type="match status" value="1"/>
</dbReference>
<dbReference type="Proteomes" id="UP000245207">
    <property type="component" value="Unassembled WGS sequence"/>
</dbReference>
<evidence type="ECO:0000256" key="1">
    <source>
        <dbReference type="ARBA" id="ARBA00022723"/>
    </source>
</evidence>
<evidence type="ECO:0000313" key="8">
    <source>
        <dbReference type="Proteomes" id="UP000245207"/>
    </source>
</evidence>
<sequence length="1067" mass="119857">MRLTVNFHHDGTFTPSPLMYKEGDVSRIPDIDFIGMTLIRLSKLISGACQFPVKGIYFLIPGKELSNGLKVIKDDNDLAEFVALGFKNKKEIDLYVEHHGYDLSHWLQNELGPDEVSDDEVGEMEDITGYAYDDVVGEEDVEIPNRTISDPFLNKLCNGNFIKDNIENPDPTEFSQGTPKDLDSDEENVDAKYKVNPGVIYPEHDPSLPWNQMKPTLGLRFEHPEQLKDCLTNYGVANGYQLWYKRNDYRSLMVLCGRNIDECRSGGWKTKKGKNEGVEIGTPKKGKAVGVQIGTPKKGKAVGVQIRTPTKKSPSKGVLTFRLRSPVKKGKDLVVHGASPSKKRKGKGVETKKKKKAKKDGCTFRLWASWVQDGSSFQIKTLIPEHTCCRNFDLGALVTFKWLAKQFAFKITQDPTISYRAIKELTKKKYLINVSVGQCKRAKQRALFDHEGGLIEHYSRLWDYRQQLLNTNPGSSCYIHVEEKDNGKTYFKRFYVCFKAMKDGWTDGCRKVIGLDGCFLKGTCRGELLTAMGRDANNQMFPIAWAVVNIENTDNWEWFLACLCEDLNLCQGAYLSIISDGHKGLMEAVRRMLPHAEHRQCARHIYANFKKKWNGLHFKSLFWGAAGTTSEHVFYNKMNLIGNIDPEAKQWLVDRNPNTWCRAFFKMDRGCAAYENGISEAYHSAIAIPRGKPIITMLEEIRVYLMQRLYSMHKLANNLDDTITPSVRKELERLKQKMRYWSVYPCGDNMFEVRKGDESFGVNIEARICSCNWYTLSGIPCVHTVAAYGFIKKEPALGVSPWYSKRMWQNSYSHFIRPVGGSSMWPRTPEEPPLPPVLRKMPGRPRKLRIKHVTERVNEVNRSGRQMTCSNCWEKGHNKKTCKSEPQPKPVKEKRKPGRKKADSAFVFPKDGGQNDGASGAGTSGVAANDGVSGERAIWCSSGVGEGSSAMGEGSSGVGAGSASFVQLLVQMEQSVTEDTIQDCDAIPTQQSNTKKTIPTQQSNKKKTVAQEVATMIAAGTLKTASLKRRAKSERIAKKGKPFKFPADGSGSTADKAWDVDEVLAED</sequence>
<keyword evidence="1" id="KW-0479">Metal-binding</keyword>
<proteinExistence type="predicted"/>
<name>A0A2U1PFG3_ARTAN</name>
<keyword evidence="8" id="KW-1185">Reference proteome</keyword>
<accession>A0A2U1PFG3</accession>
<dbReference type="GO" id="GO:0008270">
    <property type="term" value="F:zinc ion binding"/>
    <property type="evidence" value="ECO:0007669"/>
    <property type="project" value="UniProtKB-KW"/>
</dbReference>
<evidence type="ECO:0000256" key="2">
    <source>
        <dbReference type="ARBA" id="ARBA00022771"/>
    </source>
</evidence>
<comment type="caution">
    <text evidence="7">The sequence shown here is derived from an EMBL/GenBank/DDBJ whole genome shotgun (WGS) entry which is preliminary data.</text>
</comment>
<evidence type="ECO:0000313" key="7">
    <source>
        <dbReference type="EMBL" id="PWA84473.1"/>
    </source>
</evidence>
<keyword evidence="2 4" id="KW-0863">Zinc-finger</keyword>
<dbReference type="AlphaFoldDB" id="A0A2U1PFG3"/>
<feature type="region of interest" description="Disordered" evidence="5">
    <location>
        <begin position="869"/>
        <end position="929"/>
    </location>
</feature>
<dbReference type="PANTHER" id="PTHR31973">
    <property type="entry name" value="POLYPROTEIN, PUTATIVE-RELATED"/>
    <property type="match status" value="1"/>
</dbReference>
<dbReference type="PROSITE" id="PS50966">
    <property type="entry name" value="ZF_SWIM"/>
    <property type="match status" value="1"/>
</dbReference>
<keyword evidence="3" id="KW-0862">Zinc</keyword>
<evidence type="ECO:0000259" key="6">
    <source>
        <dbReference type="PROSITE" id="PS50966"/>
    </source>
</evidence>
<gene>
    <name evidence="7" type="ORF">CTI12_AA159120</name>
</gene>
<evidence type="ECO:0000256" key="4">
    <source>
        <dbReference type="PROSITE-ProRule" id="PRU00325"/>
    </source>
</evidence>
<evidence type="ECO:0000256" key="5">
    <source>
        <dbReference type="SAM" id="MobiDB-lite"/>
    </source>
</evidence>
<dbReference type="EMBL" id="PKPP01001223">
    <property type="protein sequence ID" value="PWA84473.1"/>
    <property type="molecule type" value="Genomic_DNA"/>
</dbReference>
<dbReference type="InterPro" id="IPR058594">
    <property type="entry name" value="PB1-like_dom_pln"/>
</dbReference>
<evidence type="ECO:0000256" key="3">
    <source>
        <dbReference type="ARBA" id="ARBA00022833"/>
    </source>
</evidence>
<dbReference type="InterPro" id="IPR007527">
    <property type="entry name" value="Znf_SWIM"/>
</dbReference>
<dbReference type="SMART" id="SM00575">
    <property type="entry name" value="ZnF_PMZ"/>
    <property type="match status" value="1"/>
</dbReference>
<protein>
    <recommendedName>
        <fullName evidence="6">SWIM-type domain-containing protein</fullName>
    </recommendedName>
</protein>
<feature type="domain" description="SWIM-type" evidence="6">
    <location>
        <begin position="760"/>
        <end position="792"/>
    </location>
</feature>
<feature type="region of interest" description="Disordered" evidence="5">
    <location>
        <begin position="1029"/>
        <end position="1060"/>
    </location>
</feature>
<dbReference type="Pfam" id="PF04434">
    <property type="entry name" value="SWIM"/>
    <property type="match status" value="1"/>
</dbReference>
<feature type="compositionally biased region" description="Basic residues" evidence="5">
    <location>
        <begin position="1029"/>
        <end position="1042"/>
    </location>
</feature>
<dbReference type="Pfam" id="PF10551">
    <property type="entry name" value="MULE"/>
    <property type="match status" value="1"/>
</dbReference>
<organism evidence="7 8">
    <name type="scientific">Artemisia annua</name>
    <name type="common">Sweet wormwood</name>
    <dbReference type="NCBI Taxonomy" id="35608"/>
    <lineage>
        <taxon>Eukaryota</taxon>
        <taxon>Viridiplantae</taxon>
        <taxon>Streptophyta</taxon>
        <taxon>Embryophyta</taxon>
        <taxon>Tracheophyta</taxon>
        <taxon>Spermatophyta</taxon>
        <taxon>Magnoliopsida</taxon>
        <taxon>eudicotyledons</taxon>
        <taxon>Gunneridae</taxon>
        <taxon>Pentapetalae</taxon>
        <taxon>asterids</taxon>
        <taxon>campanulids</taxon>
        <taxon>Asterales</taxon>
        <taxon>Asteraceae</taxon>
        <taxon>Asteroideae</taxon>
        <taxon>Anthemideae</taxon>
        <taxon>Artemisiinae</taxon>
        <taxon>Artemisia</taxon>
    </lineage>
</organism>
<feature type="region of interest" description="Disordered" evidence="5">
    <location>
        <begin position="167"/>
        <end position="187"/>
    </location>
</feature>
<dbReference type="Pfam" id="PF26130">
    <property type="entry name" value="PB1-like"/>
    <property type="match status" value="1"/>
</dbReference>
<dbReference type="InterPro" id="IPR018289">
    <property type="entry name" value="MULE_transposase_dom"/>
</dbReference>
<reference evidence="7 8" key="1">
    <citation type="journal article" date="2018" name="Mol. Plant">
        <title>The genome of Artemisia annua provides insight into the evolution of Asteraceae family and artemisinin biosynthesis.</title>
        <authorList>
            <person name="Shen Q."/>
            <person name="Zhang L."/>
            <person name="Liao Z."/>
            <person name="Wang S."/>
            <person name="Yan T."/>
            <person name="Shi P."/>
            <person name="Liu M."/>
            <person name="Fu X."/>
            <person name="Pan Q."/>
            <person name="Wang Y."/>
            <person name="Lv Z."/>
            <person name="Lu X."/>
            <person name="Zhang F."/>
            <person name="Jiang W."/>
            <person name="Ma Y."/>
            <person name="Chen M."/>
            <person name="Hao X."/>
            <person name="Li L."/>
            <person name="Tang Y."/>
            <person name="Lv G."/>
            <person name="Zhou Y."/>
            <person name="Sun X."/>
            <person name="Brodelius P.E."/>
            <person name="Rose J.K.C."/>
            <person name="Tang K."/>
        </authorList>
    </citation>
    <scope>NUCLEOTIDE SEQUENCE [LARGE SCALE GENOMIC DNA]</scope>
    <source>
        <strain evidence="8">cv. Huhao1</strain>
        <tissue evidence="7">Leaf</tissue>
    </source>
</reference>
<dbReference type="InterPro" id="IPR006564">
    <property type="entry name" value="Znf_PMZ"/>
</dbReference>
<dbReference type="OrthoDB" id="1918246at2759"/>